<evidence type="ECO:0000313" key="2">
    <source>
        <dbReference type="EMBL" id="PGS81626.1"/>
    </source>
</evidence>
<evidence type="ECO:0000259" key="1">
    <source>
        <dbReference type="Pfam" id="PF14594"/>
    </source>
</evidence>
<dbReference type="AlphaFoldDB" id="A0A9X7GX91"/>
<sequence>MFIDVFQRIQDFEFESVAILDGWNSLIIEENYYSCNTFELKIPLTKENVWNFQPENAFLFDGLFYYVDGISSDGKAITIRGKSLAGKFGGRVIDRIYIAKKSPSQIVYDHFNQEMIAPADYVDSTGSFSGVNRKVNYLSLAAVGDLGMVPIDYQTSYQQVQEQIEKLCKTYDFGFKEVAVDSAAPKNQIEIYKGRDLSNVIEISDDFENLVDVSYEHNNFDEMTTAYVYGEGDGAERAKVIVNPNLSGLERKELSIDARDLRSESDDPEAEPIPPAQYINMLIDRGNQKLAEQLSILTMNGEIELNSKLFKFKTDFDVGDRIKISSSLYQFSKVVTIVKARKTYDEKGEFVELVFDKETPTVFEILGRK</sequence>
<proteinExistence type="predicted"/>
<gene>
    <name evidence="2" type="ORF">COC69_05710</name>
</gene>
<reference evidence="2 3" key="1">
    <citation type="submission" date="2017-09" db="EMBL/GenBank/DDBJ databases">
        <title>Large-scale bioinformatics analysis of Bacillus genomes uncovers conserved roles of natural products in bacterial physiology.</title>
        <authorList>
            <consortium name="Agbiome Team Llc"/>
            <person name="Bleich R.M."/>
            <person name="Grubbs K.J."/>
            <person name="Santa Maria K.C."/>
            <person name="Allen S.E."/>
            <person name="Farag S."/>
            <person name="Shank E.A."/>
            <person name="Bowers A."/>
        </authorList>
    </citation>
    <scope>NUCLEOTIDE SEQUENCE [LARGE SCALE GENOMIC DNA]</scope>
    <source>
        <strain evidence="2 3">AFS041711</strain>
    </source>
</reference>
<feature type="domain" description="Gp28/Gp37-like" evidence="1">
    <location>
        <begin position="8"/>
        <end position="355"/>
    </location>
</feature>
<organism evidence="2 3">
    <name type="scientific">Bacillus cereus</name>
    <dbReference type="NCBI Taxonomy" id="1396"/>
    <lineage>
        <taxon>Bacteria</taxon>
        <taxon>Bacillati</taxon>
        <taxon>Bacillota</taxon>
        <taxon>Bacilli</taxon>
        <taxon>Bacillales</taxon>
        <taxon>Bacillaceae</taxon>
        <taxon>Bacillus</taxon>
        <taxon>Bacillus cereus group</taxon>
    </lineage>
</organism>
<dbReference type="InterPro" id="IPR029432">
    <property type="entry name" value="Gp28/Gp37-like_dom"/>
</dbReference>
<dbReference type="Pfam" id="PF14594">
    <property type="entry name" value="Sipho_Gp37"/>
    <property type="match status" value="1"/>
</dbReference>
<dbReference type="Proteomes" id="UP000224203">
    <property type="component" value="Unassembled WGS sequence"/>
</dbReference>
<name>A0A9X7GX91_BACCE</name>
<comment type="caution">
    <text evidence="2">The sequence shown here is derived from an EMBL/GenBank/DDBJ whole genome shotgun (WGS) entry which is preliminary data.</text>
</comment>
<dbReference type="RefSeq" id="WP_098782352.1">
    <property type="nucleotide sequence ID" value="NZ_NULI01000033.1"/>
</dbReference>
<evidence type="ECO:0000313" key="3">
    <source>
        <dbReference type="Proteomes" id="UP000224203"/>
    </source>
</evidence>
<dbReference type="EMBL" id="NULI01000033">
    <property type="protein sequence ID" value="PGS81626.1"/>
    <property type="molecule type" value="Genomic_DNA"/>
</dbReference>
<accession>A0A9X7GX91</accession>
<protein>
    <recommendedName>
        <fullName evidence="1">Gp28/Gp37-like domain-containing protein</fullName>
    </recommendedName>
</protein>